<feature type="domain" description="PhnB-like" evidence="1">
    <location>
        <begin position="6"/>
        <end position="133"/>
    </location>
</feature>
<dbReference type="Gene3D" id="3.30.720.110">
    <property type="match status" value="1"/>
</dbReference>
<protein>
    <submittedName>
        <fullName evidence="2">VOC family protein</fullName>
    </submittedName>
</protein>
<evidence type="ECO:0000313" key="2">
    <source>
        <dbReference type="EMBL" id="MFD2518358.1"/>
    </source>
</evidence>
<dbReference type="Gene3D" id="3.10.180.10">
    <property type="entry name" value="2,3-Dihydroxybiphenyl 1,2-Dioxygenase, domain 1"/>
    <property type="match status" value="1"/>
</dbReference>
<dbReference type="SUPFAM" id="SSF54593">
    <property type="entry name" value="Glyoxalase/Bleomycin resistance protein/Dihydroxybiphenyl dioxygenase"/>
    <property type="match status" value="2"/>
</dbReference>
<dbReference type="CDD" id="cd06588">
    <property type="entry name" value="PhnB_like"/>
    <property type="match status" value="2"/>
</dbReference>
<keyword evidence="3" id="KW-1185">Reference proteome</keyword>
<dbReference type="InterPro" id="IPR028973">
    <property type="entry name" value="PhnB-like"/>
</dbReference>
<reference evidence="3" key="1">
    <citation type="journal article" date="2019" name="Int. J. Syst. Evol. Microbiol.">
        <title>The Global Catalogue of Microorganisms (GCM) 10K type strain sequencing project: providing services to taxonomists for standard genome sequencing and annotation.</title>
        <authorList>
            <consortium name="The Broad Institute Genomics Platform"/>
            <consortium name="The Broad Institute Genome Sequencing Center for Infectious Disease"/>
            <person name="Wu L."/>
            <person name="Ma J."/>
        </authorList>
    </citation>
    <scope>NUCLEOTIDE SEQUENCE [LARGE SCALE GENOMIC DNA]</scope>
    <source>
        <strain evidence="3">KCTC 42585</strain>
    </source>
</reference>
<dbReference type="EMBL" id="JBHULT010000009">
    <property type="protein sequence ID" value="MFD2518358.1"/>
    <property type="molecule type" value="Genomic_DNA"/>
</dbReference>
<proteinExistence type="predicted"/>
<accession>A0ABW5IZJ5</accession>
<sequence>MKKKDQKIIPCLWFNKEAEEAVKFYTSLFRDSVIYSRSTYTEAGQENHRQEPGTAMSVNFSLAGNLFTALNGAGDLGFNPAVSLFVVSNSEKEIADLWKALLKGGESMMPLQAYDWSPKYGWLRDRYGLSWQLMLEDHATPEIRIAPLIFFTGDNHGKAAEAIRFYTSIFRKAEIENILKYGKENTYAENGVKHARFRLEDQIFMAMDSGVENDFPFNETVSFMVMCRDQQEIDYYWKALSKDADLRHQQCGWLKDKFGISWQVLPRELEEFLVSADKERSDRVMNALLEMKKIELEPLQKAFRGEEVS</sequence>
<dbReference type="Proteomes" id="UP001597468">
    <property type="component" value="Unassembled WGS sequence"/>
</dbReference>
<name>A0ABW5IZJ5_9FLAO</name>
<dbReference type="Pfam" id="PF06983">
    <property type="entry name" value="3-dmu-9_3-mt"/>
    <property type="match status" value="2"/>
</dbReference>
<dbReference type="PANTHER" id="PTHR33990">
    <property type="entry name" value="PROTEIN YJDN-RELATED"/>
    <property type="match status" value="1"/>
</dbReference>
<dbReference type="Gene3D" id="3.30.720.100">
    <property type="match status" value="1"/>
</dbReference>
<gene>
    <name evidence="2" type="ORF">ACFSTG_10670</name>
</gene>
<evidence type="ECO:0000259" key="1">
    <source>
        <dbReference type="Pfam" id="PF06983"/>
    </source>
</evidence>
<dbReference type="RefSeq" id="WP_380752324.1">
    <property type="nucleotide sequence ID" value="NZ_JBHULT010000009.1"/>
</dbReference>
<feature type="domain" description="PhnB-like" evidence="1">
    <location>
        <begin position="145"/>
        <end position="264"/>
    </location>
</feature>
<dbReference type="InterPro" id="IPR029068">
    <property type="entry name" value="Glyas_Bleomycin-R_OHBP_Dase"/>
</dbReference>
<comment type="caution">
    <text evidence="2">The sequence shown here is derived from an EMBL/GenBank/DDBJ whole genome shotgun (WGS) entry which is preliminary data.</text>
</comment>
<organism evidence="2 3">
    <name type="scientific">Salinimicrobium flavum</name>
    <dbReference type="NCBI Taxonomy" id="1737065"/>
    <lineage>
        <taxon>Bacteria</taxon>
        <taxon>Pseudomonadati</taxon>
        <taxon>Bacteroidota</taxon>
        <taxon>Flavobacteriia</taxon>
        <taxon>Flavobacteriales</taxon>
        <taxon>Flavobacteriaceae</taxon>
        <taxon>Salinimicrobium</taxon>
    </lineage>
</organism>
<evidence type="ECO:0000313" key="3">
    <source>
        <dbReference type="Proteomes" id="UP001597468"/>
    </source>
</evidence>